<organism evidence="2 3">
    <name type="scientific">Clathrospora elynae</name>
    <dbReference type="NCBI Taxonomy" id="706981"/>
    <lineage>
        <taxon>Eukaryota</taxon>
        <taxon>Fungi</taxon>
        <taxon>Dikarya</taxon>
        <taxon>Ascomycota</taxon>
        <taxon>Pezizomycotina</taxon>
        <taxon>Dothideomycetes</taxon>
        <taxon>Pleosporomycetidae</taxon>
        <taxon>Pleosporales</taxon>
        <taxon>Diademaceae</taxon>
        <taxon>Clathrospora</taxon>
    </lineage>
</organism>
<gene>
    <name evidence="2" type="ORF">EJ02DRAFT_378837</name>
</gene>
<dbReference type="EMBL" id="ML976055">
    <property type="protein sequence ID" value="KAF1940967.1"/>
    <property type="molecule type" value="Genomic_DNA"/>
</dbReference>
<dbReference type="OrthoDB" id="4187154at2759"/>
<evidence type="ECO:0000313" key="2">
    <source>
        <dbReference type="EMBL" id="KAF1940967.1"/>
    </source>
</evidence>
<feature type="region of interest" description="Disordered" evidence="1">
    <location>
        <begin position="117"/>
        <end position="153"/>
    </location>
</feature>
<evidence type="ECO:0000256" key="1">
    <source>
        <dbReference type="SAM" id="MobiDB-lite"/>
    </source>
</evidence>
<keyword evidence="3" id="KW-1185">Reference proteome</keyword>
<sequence length="566" mass="61906">MSRSLEVGRAVLCSPTTNLELWLTTLITISPKQGAINFQQLKPARLLDLLSSGSVWVGRDHGMHIELRLTLAEECLDRRQLRDLTESILRAPVWEQLMLRPTPPVDAVVEPGTIRLDISHAGNDEPPGGQKPHRLFSNVPAADTRPPEDIPTASLQYVRLSMDLLETSTRRRPPPKRSHTSPDERQPAQAATGNCDVLLYDMLSVDNAPHEDITGPVPTTTNPSTKRKRKRPATDNVMLTLSTRHESSSKVKRGRTRPATDSVLPHGLPPDPAASDRAEIENMMDGALRLSVCGGLTKPVNGLKIKANTFRMGLADIAPVIWRFGHLSVRALSQRAHLLPTIGRSLSQVACVRATSISLKDKVMNLTTCQGLVAQQDASPLASSVACRLWVHLQKNLSNKCATPLQAFLASNAQAVHSNSSDDMLAEVVQEEDEMAEDELILHQDPSPSFASTDEKQLEGQTSRIPEYGAYSGELEDDLLLDTEPLDIVSIDNLGEDQPVASHSGNDVLDSIHHGVSYGAAIHEPQDNFGTDHTADEVWSSYEPCDSPMLAEAEELRDELLFEGCG</sequence>
<name>A0A6A5SV42_9PLEO</name>
<dbReference type="AlphaFoldDB" id="A0A6A5SV42"/>
<reference evidence="2" key="1">
    <citation type="journal article" date="2020" name="Stud. Mycol.">
        <title>101 Dothideomycetes genomes: a test case for predicting lifestyles and emergence of pathogens.</title>
        <authorList>
            <person name="Haridas S."/>
            <person name="Albert R."/>
            <person name="Binder M."/>
            <person name="Bloem J."/>
            <person name="Labutti K."/>
            <person name="Salamov A."/>
            <person name="Andreopoulos B."/>
            <person name="Baker S."/>
            <person name="Barry K."/>
            <person name="Bills G."/>
            <person name="Bluhm B."/>
            <person name="Cannon C."/>
            <person name="Castanera R."/>
            <person name="Culley D."/>
            <person name="Daum C."/>
            <person name="Ezra D."/>
            <person name="Gonzalez J."/>
            <person name="Henrissat B."/>
            <person name="Kuo A."/>
            <person name="Liang C."/>
            <person name="Lipzen A."/>
            <person name="Lutzoni F."/>
            <person name="Magnuson J."/>
            <person name="Mondo S."/>
            <person name="Nolan M."/>
            <person name="Ohm R."/>
            <person name="Pangilinan J."/>
            <person name="Park H.-J."/>
            <person name="Ramirez L."/>
            <person name="Alfaro M."/>
            <person name="Sun H."/>
            <person name="Tritt A."/>
            <person name="Yoshinaga Y."/>
            <person name="Zwiers L.-H."/>
            <person name="Turgeon B."/>
            <person name="Goodwin S."/>
            <person name="Spatafora J."/>
            <person name="Crous P."/>
            <person name="Grigoriev I."/>
        </authorList>
    </citation>
    <scope>NUCLEOTIDE SEQUENCE</scope>
    <source>
        <strain evidence="2">CBS 161.51</strain>
    </source>
</reference>
<evidence type="ECO:0000313" key="3">
    <source>
        <dbReference type="Proteomes" id="UP000800038"/>
    </source>
</evidence>
<protein>
    <submittedName>
        <fullName evidence="2">Uncharacterized protein</fullName>
    </submittedName>
</protein>
<dbReference type="Proteomes" id="UP000800038">
    <property type="component" value="Unassembled WGS sequence"/>
</dbReference>
<feature type="region of interest" description="Disordered" evidence="1">
    <location>
        <begin position="165"/>
        <end position="189"/>
    </location>
</feature>
<accession>A0A6A5SV42</accession>
<feature type="compositionally biased region" description="Basic residues" evidence="1">
    <location>
        <begin position="170"/>
        <end position="179"/>
    </location>
</feature>
<proteinExistence type="predicted"/>
<feature type="region of interest" description="Disordered" evidence="1">
    <location>
        <begin position="208"/>
        <end position="274"/>
    </location>
</feature>